<dbReference type="SUPFAM" id="SSF56112">
    <property type="entry name" value="Protein kinase-like (PK-like)"/>
    <property type="match status" value="1"/>
</dbReference>
<feature type="domain" description="Protein kinase" evidence="5">
    <location>
        <begin position="90"/>
        <end position="363"/>
    </location>
</feature>
<dbReference type="OrthoDB" id="193931at2759"/>
<keyword evidence="7" id="KW-1185">Reference proteome</keyword>
<reference evidence="6 7" key="1">
    <citation type="journal article" date="2011" name="PLoS Pathog.">
        <title>Endophytic Life Strategies Decoded by Genome and Transcriptome Analyses of the Mutualistic Root Symbiont Piriformospora indica.</title>
        <authorList>
            <person name="Zuccaro A."/>
            <person name="Lahrmann U."/>
            <person name="Guldener U."/>
            <person name="Langen G."/>
            <person name="Pfiffi S."/>
            <person name="Biedenkopf D."/>
            <person name="Wong P."/>
            <person name="Samans B."/>
            <person name="Grimm C."/>
            <person name="Basiewicz M."/>
            <person name="Murat C."/>
            <person name="Martin F."/>
            <person name="Kogel K.H."/>
        </authorList>
    </citation>
    <scope>NUCLEOTIDE SEQUENCE [LARGE SCALE GENOMIC DNA]</scope>
    <source>
        <strain evidence="6 7">DSM 11827</strain>
    </source>
</reference>
<dbReference type="InParanoid" id="G4TPB4"/>
<feature type="region of interest" description="Disordered" evidence="4">
    <location>
        <begin position="760"/>
        <end position="835"/>
    </location>
</feature>
<feature type="binding site" evidence="3">
    <location>
        <position position="119"/>
    </location>
    <ligand>
        <name>ATP</name>
        <dbReference type="ChEBI" id="CHEBI:30616"/>
    </ligand>
</feature>
<dbReference type="GO" id="GO:0035556">
    <property type="term" value="P:intracellular signal transduction"/>
    <property type="evidence" value="ECO:0007669"/>
    <property type="project" value="TreeGrafter"/>
</dbReference>
<dbReference type="GO" id="GO:0005737">
    <property type="term" value="C:cytoplasm"/>
    <property type="evidence" value="ECO:0007669"/>
    <property type="project" value="TreeGrafter"/>
</dbReference>
<comment type="caution">
    <text evidence="6">The sequence shown here is derived from an EMBL/GenBank/DDBJ whole genome shotgun (WGS) entry which is preliminary data.</text>
</comment>
<dbReference type="eggNOG" id="KOG0588">
    <property type="taxonomic scope" value="Eukaryota"/>
</dbReference>
<dbReference type="FunFam" id="1.10.510.10:FF:000571">
    <property type="entry name" value="Maternal embryonic leucine zipper kinase"/>
    <property type="match status" value="1"/>
</dbReference>
<dbReference type="PROSITE" id="PS50011">
    <property type="entry name" value="PROTEIN_KINASE_DOM"/>
    <property type="match status" value="1"/>
</dbReference>
<feature type="compositionally biased region" description="Basic and acidic residues" evidence="4">
    <location>
        <begin position="605"/>
        <end position="620"/>
    </location>
</feature>
<feature type="compositionally biased region" description="Polar residues" evidence="4">
    <location>
        <begin position="826"/>
        <end position="835"/>
    </location>
</feature>
<dbReference type="SMART" id="SM00220">
    <property type="entry name" value="S_TKc"/>
    <property type="match status" value="1"/>
</dbReference>
<dbReference type="PROSITE" id="PS00108">
    <property type="entry name" value="PROTEIN_KINASE_ST"/>
    <property type="match status" value="1"/>
</dbReference>
<evidence type="ECO:0000256" key="4">
    <source>
        <dbReference type="SAM" id="MobiDB-lite"/>
    </source>
</evidence>
<dbReference type="InterPro" id="IPR017441">
    <property type="entry name" value="Protein_kinase_ATP_BS"/>
</dbReference>
<dbReference type="GO" id="GO:0005524">
    <property type="term" value="F:ATP binding"/>
    <property type="evidence" value="ECO:0007669"/>
    <property type="project" value="UniProtKB-UniRule"/>
</dbReference>
<dbReference type="PANTHER" id="PTHR24346">
    <property type="entry name" value="MAP/MICROTUBULE AFFINITY-REGULATING KINASE"/>
    <property type="match status" value="1"/>
</dbReference>
<feature type="compositionally biased region" description="Polar residues" evidence="4">
    <location>
        <begin position="871"/>
        <end position="881"/>
    </location>
</feature>
<organism evidence="6 7">
    <name type="scientific">Serendipita indica (strain DSM 11827)</name>
    <name type="common">Root endophyte fungus</name>
    <name type="synonym">Piriformospora indica</name>
    <dbReference type="NCBI Taxonomy" id="1109443"/>
    <lineage>
        <taxon>Eukaryota</taxon>
        <taxon>Fungi</taxon>
        <taxon>Dikarya</taxon>
        <taxon>Basidiomycota</taxon>
        <taxon>Agaricomycotina</taxon>
        <taxon>Agaricomycetes</taxon>
        <taxon>Sebacinales</taxon>
        <taxon>Serendipitaceae</taxon>
        <taxon>Serendipita</taxon>
    </lineage>
</organism>
<sequence length="1064" mass="116399">MPATITPPPSPNANADYNRILEPKSSLNRTPSATKLVAPGAAAPSFEPPTATKVATSVVNYQTRWEREKAKARAEGADIESGDPKMIGPWVIGEMLGRGASGRVRLARHFSTGKMAAVKILNLHPSLSSRSSTLKSAGEKAEKMRLTAEREIAVMKLLDHPNIMKMYDVWSSPKELYLVLEYVQGGELFDYLCSRGSRLPLLEAIGIIKQVLAGVDYCHRFHICHRDLKPENILLTSGDKGKSPHKRVKIADFGMSALDSLNGLLRTSCGSPHYASPEIVRGHTYSGAVSDIWSCGVILYALLTSRLPFDDPNVNNVLRKVRDGRFTIPEWVAPSAQDLLIRMLEVDLTKRITMRQIFQHPLLQLDTPGIILPPVPKIEDYALPVARDDVDADLLRSLCIIWREKDLQSMIARLCSDTPNFEKAFYFLLCRYRDRSFEEYNMEYPSSSHSSSLASTPVVTRPGTPIRDPRDPMEETSPIRRHYPGKVAILSPHPTPKTKSDSSVNGSAKRSEPRPKHQQSPSRPRILSDTNAMAGAKTRTRAKTLREEQATGARARSGSGSSTRSRAGSSPSQSNASTQTKRPTPRRSSTSAPRARSHASPPGPTKERTAMHKPSIDVPRRLNSPARVNSSLVRQLASLSTPAPARLAPRVASNAVPRPLTSVAEERQSRMGTARESKSSSIKRALNSKDDQDITFSKANVNDKPLSTHHVNHVPRSRDVMKERLDSLSFQQPTIPRPTATGLGVFLAENAEPIQTAGLSSVHVKDGSRIPEDRAGASSSGETWEEVEWPTQSADQGAVKKLKPRRRPPPLDLLNPYHRDRRTPAPQASPSNTPIIGSPLLHPFMNFSALSWATASPVLASPTPERAVPLQRNSSSQSTPPATIGSRGILARFFDWKSPDLSILSSAGLSETRSEVTRLLSLCNATFLQTESGSYKCRIDEFVDAQGNQILKSVRFRITISPLSQGPSTSVIPGGFLPERQSERLLQASPVSKSGASIGCIVTFAQERGAYSVLKMVHQDMVKRWSLDASLGSTLVSTAQLPPTPISAGLDSSIPMLPYARSST</sequence>
<dbReference type="HOGENOM" id="CLU_288705_0_0_1"/>
<dbReference type="PROSITE" id="PS00107">
    <property type="entry name" value="PROTEIN_KINASE_ATP"/>
    <property type="match status" value="1"/>
</dbReference>
<dbReference type="GO" id="GO:0004674">
    <property type="term" value="F:protein serine/threonine kinase activity"/>
    <property type="evidence" value="ECO:0007669"/>
    <property type="project" value="UniProtKB-KW"/>
</dbReference>
<proteinExistence type="predicted"/>
<dbReference type="InterPro" id="IPR011009">
    <property type="entry name" value="Kinase-like_dom_sf"/>
</dbReference>
<evidence type="ECO:0000259" key="5">
    <source>
        <dbReference type="PROSITE" id="PS50011"/>
    </source>
</evidence>
<feature type="region of interest" description="Disordered" evidence="4">
    <location>
        <begin position="443"/>
        <end position="625"/>
    </location>
</feature>
<dbReference type="InterPro" id="IPR000719">
    <property type="entry name" value="Prot_kinase_dom"/>
</dbReference>
<dbReference type="Proteomes" id="UP000007148">
    <property type="component" value="Unassembled WGS sequence"/>
</dbReference>
<dbReference type="OMA" id="TERYPAH"/>
<keyword evidence="6" id="KW-0808">Transferase</keyword>
<feature type="region of interest" description="Disordered" evidence="4">
    <location>
        <begin position="658"/>
        <end position="718"/>
    </location>
</feature>
<dbReference type="AlphaFoldDB" id="G4TPB4"/>
<evidence type="ECO:0000256" key="1">
    <source>
        <dbReference type="ARBA" id="ARBA00022741"/>
    </source>
</evidence>
<evidence type="ECO:0000313" key="7">
    <source>
        <dbReference type="Proteomes" id="UP000007148"/>
    </source>
</evidence>
<dbReference type="PANTHER" id="PTHR24346:SF110">
    <property type="entry name" value="NON-SPECIFIC SERINE_THREONINE PROTEIN KINASE"/>
    <property type="match status" value="1"/>
</dbReference>
<feature type="compositionally biased region" description="Basic and acidic residues" evidence="4">
    <location>
        <begin position="664"/>
        <end position="678"/>
    </location>
</feature>
<keyword evidence="6" id="KW-0723">Serine/threonine-protein kinase</keyword>
<feature type="compositionally biased region" description="Basic and acidic residues" evidence="4">
    <location>
        <begin position="763"/>
        <end position="775"/>
    </location>
</feature>
<evidence type="ECO:0000256" key="3">
    <source>
        <dbReference type="PROSITE-ProRule" id="PRU10141"/>
    </source>
</evidence>
<dbReference type="STRING" id="1109443.G4TPB4"/>
<evidence type="ECO:0000256" key="2">
    <source>
        <dbReference type="ARBA" id="ARBA00022840"/>
    </source>
</evidence>
<feature type="region of interest" description="Disordered" evidence="4">
    <location>
        <begin position="24"/>
        <end position="45"/>
    </location>
</feature>
<dbReference type="Pfam" id="PF00069">
    <property type="entry name" value="Pkinase"/>
    <property type="match status" value="1"/>
</dbReference>
<accession>G4TPB4</accession>
<feature type="region of interest" description="Disordered" evidence="4">
    <location>
        <begin position="864"/>
        <end position="883"/>
    </location>
</feature>
<dbReference type="InterPro" id="IPR008271">
    <property type="entry name" value="Ser/Thr_kinase_AS"/>
</dbReference>
<feature type="compositionally biased region" description="Low complexity" evidence="4">
    <location>
        <begin position="446"/>
        <end position="455"/>
    </location>
</feature>
<protein>
    <submittedName>
        <fullName evidence="6">Related to serine/threonine protein kinase</fullName>
    </submittedName>
</protein>
<dbReference type="Gene3D" id="1.10.510.10">
    <property type="entry name" value="Transferase(Phosphotransferase) domain 1"/>
    <property type="match status" value="1"/>
</dbReference>
<keyword evidence="2 3" id="KW-0067">ATP-binding</keyword>
<name>G4TPB4_SERID</name>
<keyword evidence="1 3" id="KW-0547">Nucleotide-binding</keyword>
<feature type="compositionally biased region" description="Low complexity" evidence="4">
    <location>
        <begin position="550"/>
        <end position="600"/>
    </location>
</feature>
<keyword evidence="6" id="KW-0418">Kinase</keyword>
<gene>
    <name evidence="6" type="ORF">PIIN_07111</name>
</gene>
<evidence type="ECO:0000313" key="6">
    <source>
        <dbReference type="EMBL" id="CCA73157.1"/>
    </source>
</evidence>
<dbReference type="EMBL" id="CAFZ01000205">
    <property type="protein sequence ID" value="CCA73157.1"/>
    <property type="molecule type" value="Genomic_DNA"/>
</dbReference>